<feature type="region of interest" description="Disordered" evidence="1">
    <location>
        <begin position="136"/>
        <end position="179"/>
    </location>
</feature>
<keyword evidence="3" id="KW-1185">Reference proteome</keyword>
<dbReference type="Proteomes" id="UP001075354">
    <property type="component" value="Chromosome 2"/>
</dbReference>
<organism evidence="2 3">
    <name type="scientific">Megalurothrips usitatus</name>
    <name type="common">bean blossom thrips</name>
    <dbReference type="NCBI Taxonomy" id="439358"/>
    <lineage>
        <taxon>Eukaryota</taxon>
        <taxon>Metazoa</taxon>
        <taxon>Ecdysozoa</taxon>
        <taxon>Arthropoda</taxon>
        <taxon>Hexapoda</taxon>
        <taxon>Insecta</taxon>
        <taxon>Pterygota</taxon>
        <taxon>Neoptera</taxon>
        <taxon>Paraneoptera</taxon>
        <taxon>Thysanoptera</taxon>
        <taxon>Terebrantia</taxon>
        <taxon>Thripoidea</taxon>
        <taxon>Thripidae</taxon>
        <taxon>Megalurothrips</taxon>
    </lineage>
</organism>
<protein>
    <submittedName>
        <fullName evidence="2">Uncharacterized protein</fullName>
    </submittedName>
</protein>
<dbReference type="EMBL" id="JAPTSV010000002">
    <property type="protein sequence ID" value="KAJ1530949.1"/>
    <property type="molecule type" value="Genomic_DNA"/>
</dbReference>
<name>A0AAV7XWM7_9NEOP</name>
<feature type="region of interest" description="Disordered" evidence="1">
    <location>
        <begin position="16"/>
        <end position="77"/>
    </location>
</feature>
<feature type="compositionally biased region" description="Basic residues" evidence="1">
    <location>
        <begin position="16"/>
        <end position="36"/>
    </location>
</feature>
<evidence type="ECO:0000313" key="3">
    <source>
        <dbReference type="Proteomes" id="UP001075354"/>
    </source>
</evidence>
<sequence>MPSPLSAALAVALHRRGRRRAAVRAPGRRGRPRARGAVRGPPRQLHRADAPRPAAHHGAAPGRAAAGAATEAAAQVQDHDHGGAVLVVRDVRLRVVRARRSHAGDPRPRHQAAAQEARLHHAEAHRLQGAVRRVPGAAAGADGHRGRGHRRPRPAPGDGGHQRDAGRVPVHGHRHPGEPPAPGEFTCLCALIQLFPSTESCTKGRLVL</sequence>
<feature type="region of interest" description="Disordered" evidence="1">
    <location>
        <begin position="99"/>
        <end position="123"/>
    </location>
</feature>
<dbReference type="AlphaFoldDB" id="A0AAV7XWM7"/>
<comment type="caution">
    <text evidence="2">The sequence shown here is derived from an EMBL/GenBank/DDBJ whole genome shotgun (WGS) entry which is preliminary data.</text>
</comment>
<reference evidence="2" key="1">
    <citation type="submission" date="2022-12" db="EMBL/GenBank/DDBJ databases">
        <title>Chromosome-level genome assembly of the bean flower thrips Megalurothrips usitatus.</title>
        <authorList>
            <person name="Ma L."/>
            <person name="Liu Q."/>
            <person name="Li H."/>
            <person name="Cai W."/>
        </authorList>
    </citation>
    <scope>NUCLEOTIDE SEQUENCE</scope>
    <source>
        <strain evidence="2">Cailab_2022a</strain>
    </source>
</reference>
<accession>A0AAV7XWM7</accession>
<proteinExistence type="predicted"/>
<gene>
    <name evidence="2" type="ORF">ONE63_005785</name>
</gene>
<evidence type="ECO:0000313" key="2">
    <source>
        <dbReference type="EMBL" id="KAJ1530949.1"/>
    </source>
</evidence>
<evidence type="ECO:0000256" key="1">
    <source>
        <dbReference type="SAM" id="MobiDB-lite"/>
    </source>
</evidence>
<feature type="compositionally biased region" description="Low complexity" evidence="1">
    <location>
        <begin position="51"/>
        <end position="74"/>
    </location>
</feature>